<comment type="caution">
    <text evidence="2">The sequence shown here is derived from an EMBL/GenBank/DDBJ whole genome shotgun (WGS) entry which is preliminary data.</text>
</comment>
<proteinExistence type="predicted"/>
<dbReference type="Proteomes" id="UP000182762">
    <property type="component" value="Unassembled WGS sequence"/>
</dbReference>
<sequence length="43" mass="5105">MSRTSDNDKKARDHNAELHEKNLLRERNRKLGKHAESKKPDHL</sequence>
<protein>
    <recommendedName>
        <fullName evidence="4">DUF3941 domain-containing protein</fullName>
    </recommendedName>
</protein>
<evidence type="ECO:0000313" key="3">
    <source>
        <dbReference type="Proteomes" id="UP000182762"/>
    </source>
</evidence>
<organism evidence="2 3">
    <name type="scientific">Priestia endophytica DSM 13796</name>
    <dbReference type="NCBI Taxonomy" id="1121089"/>
    <lineage>
        <taxon>Bacteria</taxon>
        <taxon>Bacillati</taxon>
        <taxon>Bacillota</taxon>
        <taxon>Bacilli</taxon>
        <taxon>Bacillales</taxon>
        <taxon>Bacillaceae</taxon>
        <taxon>Priestia</taxon>
    </lineage>
</organism>
<feature type="compositionally biased region" description="Basic and acidic residues" evidence="1">
    <location>
        <begin position="1"/>
        <end position="26"/>
    </location>
</feature>
<reference evidence="2 3" key="1">
    <citation type="submission" date="2016-10" db="EMBL/GenBank/DDBJ databases">
        <authorList>
            <person name="Varghese N."/>
            <person name="Submissions S."/>
        </authorList>
    </citation>
    <scope>NUCLEOTIDE SEQUENCE [LARGE SCALE GENOMIC DNA]</scope>
    <source>
        <strain evidence="2 3">DSM 13796</strain>
    </source>
</reference>
<dbReference type="RefSeq" id="WP_074842833.1">
    <property type="nucleotide sequence ID" value="NZ_FOXX01000007.1"/>
</dbReference>
<dbReference type="GeneID" id="93713828"/>
<name>A0A1I6ATC7_9BACI</name>
<keyword evidence="3" id="KW-1185">Reference proteome</keyword>
<feature type="compositionally biased region" description="Basic and acidic residues" evidence="1">
    <location>
        <begin position="33"/>
        <end position="43"/>
    </location>
</feature>
<feature type="region of interest" description="Disordered" evidence="1">
    <location>
        <begin position="1"/>
        <end position="43"/>
    </location>
</feature>
<evidence type="ECO:0000313" key="2">
    <source>
        <dbReference type="EMBL" id="SFQ71971.1"/>
    </source>
</evidence>
<accession>A0A1I6ATC7</accession>
<evidence type="ECO:0000256" key="1">
    <source>
        <dbReference type="SAM" id="MobiDB-lite"/>
    </source>
</evidence>
<dbReference type="EMBL" id="FOXX01000007">
    <property type="protein sequence ID" value="SFQ71971.1"/>
    <property type="molecule type" value="Genomic_DNA"/>
</dbReference>
<gene>
    <name evidence="2" type="ORF">SAMN02745910_02985</name>
</gene>
<evidence type="ECO:0008006" key="4">
    <source>
        <dbReference type="Google" id="ProtNLM"/>
    </source>
</evidence>